<dbReference type="Pfam" id="PF00762">
    <property type="entry name" value="Ferrochelatase"/>
    <property type="match status" value="1"/>
</dbReference>
<protein>
    <recommendedName>
        <fullName evidence="9">Ferrochelatase</fullName>
        <ecNumber evidence="9">4.98.1.1</ecNumber>
    </recommendedName>
</protein>
<keyword evidence="9" id="KW-0999">Mitochondrion inner membrane</keyword>
<keyword evidence="5 9" id="KW-0350">Heme biosynthesis</keyword>
<dbReference type="EMBL" id="CAKKNE010000006">
    <property type="protein sequence ID" value="CAH0380193.1"/>
    <property type="molecule type" value="Genomic_DNA"/>
</dbReference>
<dbReference type="GO" id="GO:0009507">
    <property type="term" value="C:chloroplast"/>
    <property type="evidence" value="ECO:0007669"/>
    <property type="project" value="UniProtKB-SubCell"/>
</dbReference>
<keyword evidence="7 9" id="KW-0627">Porphyrin biosynthesis</keyword>
<comment type="catalytic activity">
    <reaction evidence="8 9">
        <text>heme b + 2 H(+) = protoporphyrin IX + Fe(2+)</text>
        <dbReference type="Rhea" id="RHEA:22584"/>
        <dbReference type="ChEBI" id="CHEBI:15378"/>
        <dbReference type="ChEBI" id="CHEBI:29033"/>
        <dbReference type="ChEBI" id="CHEBI:57306"/>
        <dbReference type="ChEBI" id="CHEBI:60344"/>
        <dbReference type="EC" id="4.98.1.1"/>
    </reaction>
</comment>
<evidence type="ECO:0000256" key="9">
    <source>
        <dbReference type="RuleBase" id="RU000607"/>
    </source>
</evidence>
<dbReference type="InterPro" id="IPR033659">
    <property type="entry name" value="Ferrochelatase_N"/>
</dbReference>
<evidence type="ECO:0000313" key="11">
    <source>
        <dbReference type="EMBL" id="CAH0380193.1"/>
    </source>
</evidence>
<dbReference type="CDD" id="cd03411">
    <property type="entry name" value="Ferrochelatase_N"/>
    <property type="match status" value="1"/>
</dbReference>
<dbReference type="GO" id="GO:0005743">
    <property type="term" value="C:mitochondrial inner membrane"/>
    <property type="evidence" value="ECO:0007669"/>
    <property type="project" value="UniProtKB-SubCell"/>
</dbReference>
<evidence type="ECO:0000256" key="7">
    <source>
        <dbReference type="ARBA" id="ARBA00023244"/>
    </source>
</evidence>
<keyword evidence="9" id="KW-0496">Mitochondrion</keyword>
<comment type="pathway">
    <text evidence="2 9">Porphyrin-containing compound metabolism; protoheme biosynthesis; protoheme from protoporphyrin-IX: step 1/1.</text>
</comment>
<comment type="subcellular location">
    <subcellularLocation>
        <location evidence="9">Mitochondrion inner membrane</location>
    </subcellularLocation>
    <subcellularLocation>
        <location evidence="1">Plastid</location>
        <location evidence="1">Chloroplast</location>
    </subcellularLocation>
</comment>
<dbReference type="FunFam" id="3.40.50.1400:FF:000006">
    <property type="entry name" value="Ferrochelatase"/>
    <property type="match status" value="1"/>
</dbReference>
<dbReference type="CDD" id="cd00419">
    <property type="entry name" value="Ferrochelatase_C"/>
    <property type="match status" value="1"/>
</dbReference>
<dbReference type="NCBIfam" id="TIGR00109">
    <property type="entry name" value="hemH"/>
    <property type="match status" value="1"/>
</dbReference>
<comment type="function">
    <text evidence="9">Catalyzes the ferrous insertion into protoporphyrin IX.</text>
</comment>
<dbReference type="SUPFAM" id="SSF53800">
    <property type="entry name" value="Chelatase"/>
    <property type="match status" value="1"/>
</dbReference>
<dbReference type="InterPro" id="IPR001015">
    <property type="entry name" value="Ferrochelatase"/>
</dbReference>
<dbReference type="GO" id="GO:0004325">
    <property type="term" value="F:ferrochelatase activity"/>
    <property type="evidence" value="ECO:0007669"/>
    <property type="project" value="UniProtKB-UniRule"/>
</dbReference>
<dbReference type="GO" id="GO:0006783">
    <property type="term" value="P:heme biosynthetic process"/>
    <property type="evidence" value="ECO:0007669"/>
    <property type="project" value="UniProtKB-UniRule"/>
</dbReference>
<dbReference type="PANTHER" id="PTHR11108">
    <property type="entry name" value="FERROCHELATASE"/>
    <property type="match status" value="1"/>
</dbReference>
<dbReference type="PANTHER" id="PTHR11108:SF1">
    <property type="entry name" value="FERROCHELATASE, MITOCHONDRIAL"/>
    <property type="match status" value="1"/>
</dbReference>
<gene>
    <name evidence="11" type="ORF">PECAL_6P18360</name>
</gene>
<evidence type="ECO:0000256" key="3">
    <source>
        <dbReference type="ARBA" id="ARBA00007718"/>
    </source>
</evidence>
<feature type="signal peptide" evidence="10">
    <location>
        <begin position="1"/>
        <end position="24"/>
    </location>
</feature>
<evidence type="ECO:0000313" key="12">
    <source>
        <dbReference type="Proteomes" id="UP000789595"/>
    </source>
</evidence>
<keyword evidence="12" id="KW-1185">Reference proteome</keyword>
<dbReference type="OrthoDB" id="1323at2759"/>
<dbReference type="EC" id="4.98.1.1" evidence="9"/>
<dbReference type="Proteomes" id="UP000789595">
    <property type="component" value="Unassembled WGS sequence"/>
</dbReference>
<comment type="caution">
    <text evidence="11">The sequence shown here is derived from an EMBL/GenBank/DDBJ whole genome shotgun (WGS) entry which is preliminary data.</text>
</comment>
<evidence type="ECO:0000256" key="10">
    <source>
        <dbReference type="SAM" id="SignalP"/>
    </source>
</evidence>
<evidence type="ECO:0000256" key="5">
    <source>
        <dbReference type="ARBA" id="ARBA00023133"/>
    </source>
</evidence>
<reference evidence="11" key="1">
    <citation type="submission" date="2021-11" db="EMBL/GenBank/DDBJ databases">
        <authorList>
            <consortium name="Genoscope - CEA"/>
            <person name="William W."/>
        </authorList>
    </citation>
    <scope>NUCLEOTIDE SEQUENCE</scope>
</reference>
<feature type="chain" id="PRO_5035254824" description="Ferrochelatase" evidence="10">
    <location>
        <begin position="25"/>
        <end position="444"/>
    </location>
</feature>
<dbReference type="Gene3D" id="3.40.50.1400">
    <property type="match status" value="2"/>
</dbReference>
<evidence type="ECO:0000256" key="2">
    <source>
        <dbReference type="ARBA" id="ARBA00004943"/>
    </source>
</evidence>
<dbReference type="AlphaFoldDB" id="A0A8J2T384"/>
<keyword evidence="6 9" id="KW-0456">Lyase</keyword>
<accession>A0A8J2T384</accession>
<evidence type="ECO:0000256" key="4">
    <source>
        <dbReference type="ARBA" id="ARBA00023004"/>
    </source>
</evidence>
<sequence>MASYRFRRRIATLFLGAAAALAPARPPRAAISRSAAVAELPVQQPAKTDEGPIAVLLLNLGGPETSDDVEPFLYNLFADPDIIRLPPALAGLQTAIAWLVAKRRAPKSRAAYDSIGGGSPILEYTTQQARLLENRLGPDYKCYVAMRYWHPFTDDAVQKAVADGCTSAVVLPLYPHFSISTTGSSLRALLAEMQAKAPALMQRHTVVPSWQGSPGYVDVVAKLVAEQLDSLDDISDTTTVLFSAHGVPVSYVEEAGDPYKRHIEETVAKVTENVKRRRPATTATFELSFQSRVGPVKWLEPYTDTKLEEIGQRGCDSVVVVPISFVSEHIETLEELDIEYREVAEEAGVKHWRRVPALNLDEDFISELATQVRGALAKPVVNSVDACILNSFDLTETPVGMLPGVDEPVEFVNGRTMTVAITLTILFELLADRASVVGLLGLPV</sequence>
<dbReference type="UniPathway" id="UPA00252">
    <property type="reaction ID" value="UER00325"/>
</dbReference>
<dbReference type="InterPro" id="IPR033644">
    <property type="entry name" value="Ferrochelatase_C"/>
</dbReference>
<comment type="similarity">
    <text evidence="3 9">Belongs to the ferrochelatase family.</text>
</comment>
<dbReference type="InterPro" id="IPR019772">
    <property type="entry name" value="Ferrochelatase_AS"/>
</dbReference>
<dbReference type="PROSITE" id="PS00534">
    <property type="entry name" value="FERROCHELATASE"/>
    <property type="match status" value="1"/>
</dbReference>
<keyword evidence="9" id="KW-0472">Membrane</keyword>
<proteinExistence type="inferred from homology"/>
<dbReference type="HAMAP" id="MF_00323">
    <property type="entry name" value="Ferrochelatase"/>
    <property type="match status" value="1"/>
</dbReference>
<keyword evidence="10" id="KW-0732">Signal</keyword>
<evidence type="ECO:0000256" key="8">
    <source>
        <dbReference type="ARBA" id="ARBA00049380"/>
    </source>
</evidence>
<name>A0A8J2T384_9STRA</name>
<evidence type="ECO:0000256" key="1">
    <source>
        <dbReference type="ARBA" id="ARBA00004229"/>
    </source>
</evidence>
<keyword evidence="4 9" id="KW-0408">Iron</keyword>
<organism evidence="11 12">
    <name type="scientific">Pelagomonas calceolata</name>
    <dbReference type="NCBI Taxonomy" id="35677"/>
    <lineage>
        <taxon>Eukaryota</taxon>
        <taxon>Sar</taxon>
        <taxon>Stramenopiles</taxon>
        <taxon>Ochrophyta</taxon>
        <taxon>Pelagophyceae</taxon>
        <taxon>Pelagomonadales</taxon>
        <taxon>Pelagomonadaceae</taxon>
        <taxon>Pelagomonas</taxon>
    </lineage>
</organism>
<evidence type="ECO:0000256" key="6">
    <source>
        <dbReference type="ARBA" id="ARBA00023239"/>
    </source>
</evidence>